<reference evidence="3 4" key="1">
    <citation type="submission" date="2016-10" db="EMBL/GenBank/DDBJ databases">
        <authorList>
            <person name="de Groot N.N."/>
        </authorList>
    </citation>
    <scope>NUCLEOTIDE SEQUENCE [LARGE SCALE GENOMIC DNA]</scope>
    <source>
        <strain evidence="3 4">DSM 27630</strain>
    </source>
</reference>
<dbReference type="AlphaFoldDB" id="A0A1I3CEM0"/>
<evidence type="ECO:0008006" key="5">
    <source>
        <dbReference type="Google" id="ProtNLM"/>
    </source>
</evidence>
<evidence type="ECO:0000256" key="2">
    <source>
        <dbReference type="SAM" id="Phobius"/>
    </source>
</evidence>
<feature type="transmembrane region" description="Helical" evidence="2">
    <location>
        <begin position="6"/>
        <end position="26"/>
    </location>
</feature>
<evidence type="ECO:0000313" key="4">
    <source>
        <dbReference type="Proteomes" id="UP000198668"/>
    </source>
</evidence>
<accession>A0A1I3CEM0</accession>
<gene>
    <name evidence="3" type="ORF">SAMN04489868_11725</name>
</gene>
<evidence type="ECO:0000256" key="1">
    <source>
        <dbReference type="SAM" id="MobiDB-lite"/>
    </source>
</evidence>
<feature type="compositionally biased region" description="Basic and acidic residues" evidence="1">
    <location>
        <begin position="64"/>
        <end position="97"/>
    </location>
</feature>
<dbReference type="Gene3D" id="3.30.1490.480">
    <property type="entry name" value="Endolytic murein transglycosylase"/>
    <property type="match status" value="1"/>
</dbReference>
<organism evidence="3 4">
    <name type="scientific">Pisciglobus halotolerans</name>
    <dbReference type="NCBI Taxonomy" id="745365"/>
    <lineage>
        <taxon>Bacteria</taxon>
        <taxon>Bacillati</taxon>
        <taxon>Bacillota</taxon>
        <taxon>Bacilli</taxon>
        <taxon>Lactobacillales</taxon>
        <taxon>Carnobacteriaceae</taxon>
    </lineage>
</organism>
<dbReference type="RefSeq" id="WP_047393346.1">
    <property type="nucleotide sequence ID" value="NZ_FOQE01000017.1"/>
</dbReference>
<dbReference type="OrthoDB" id="2166962at2"/>
<dbReference type="Proteomes" id="UP000198668">
    <property type="component" value="Unassembled WGS sequence"/>
</dbReference>
<keyword evidence="4" id="KW-1185">Reference proteome</keyword>
<dbReference type="EMBL" id="FOQE01000017">
    <property type="protein sequence ID" value="SFH72964.1"/>
    <property type="molecule type" value="Genomic_DNA"/>
</dbReference>
<feature type="region of interest" description="Disordered" evidence="1">
    <location>
        <begin position="30"/>
        <end position="98"/>
    </location>
</feature>
<keyword evidence="2" id="KW-1133">Transmembrane helix</keyword>
<proteinExistence type="predicted"/>
<sequence length="165" mass="18303">MSKPALRYLSLGFLLSAVILLGFSFFNEPAADKGKTSGSQELSKDEQSYKSMYESLLAETEEEKLDKEKTDSAESKDAEQESTKEADKETSSEKEIIKGTVVINKGDPSSTAVKQLVELGIIEQPSDFNDFLEEKNYTSSIRPGSHPVDSKMSFEEIAQSLMKEE</sequence>
<keyword evidence="2" id="KW-0812">Transmembrane</keyword>
<evidence type="ECO:0000313" key="3">
    <source>
        <dbReference type="EMBL" id="SFH72964.1"/>
    </source>
</evidence>
<name>A0A1I3CEM0_9LACT</name>
<keyword evidence="2" id="KW-0472">Membrane</keyword>
<protein>
    <recommendedName>
        <fullName evidence="5">YceG-like family protein</fullName>
    </recommendedName>
</protein>